<feature type="compositionally biased region" description="Low complexity" evidence="1">
    <location>
        <begin position="130"/>
        <end position="149"/>
    </location>
</feature>
<evidence type="ECO:0000256" key="1">
    <source>
        <dbReference type="SAM" id="MobiDB-lite"/>
    </source>
</evidence>
<accession>W9XBZ6</accession>
<feature type="compositionally biased region" description="Polar residues" evidence="1">
    <location>
        <begin position="111"/>
        <end position="129"/>
    </location>
</feature>
<feature type="region of interest" description="Disordered" evidence="1">
    <location>
        <begin position="103"/>
        <end position="179"/>
    </location>
</feature>
<feature type="compositionally biased region" description="Polar residues" evidence="1">
    <location>
        <begin position="48"/>
        <end position="59"/>
    </location>
</feature>
<feature type="compositionally biased region" description="Basic and acidic residues" evidence="1">
    <location>
        <begin position="169"/>
        <end position="179"/>
    </location>
</feature>
<dbReference type="eggNOG" id="ENOG502SM8K">
    <property type="taxonomic scope" value="Eukaryota"/>
</dbReference>
<feature type="region of interest" description="Disordered" evidence="1">
    <location>
        <begin position="42"/>
        <end position="66"/>
    </location>
</feature>
<dbReference type="EMBL" id="AMGY01000010">
    <property type="protein sequence ID" value="EXJ77758.1"/>
    <property type="molecule type" value="Genomic_DNA"/>
</dbReference>
<sequence>MAQTTFIAEPGHWFLRGVQSAIFYYISFTPCLEFQHKRRRRKEAKAHNAQQQDVVTTQPGAVRQPGPFQTNETWAEELMLGPGPPKGWKGDKLLERLQKNVSRPAEGLDAASNSPEVQETTHPVASSLQPSRPSTETSMRSSSSETESMSSEDHAAGAPKPKSVSRPTSTERRLSNAVENIKDSLRTTLHPEKWNWKRYDREDEILGGFSERMTRMWNRATSGTHQEGTEEQQQQDGDLSTQRRKRAPTNESDRYDYRRSRHPEVNDLHPPVVSQLPPTRDEAAWMMLPPPSAAVMAGKKRPGAETEMRWPLAVIGSPKRYPAPEPVLAMTLSTEDVNYGGAGGDDKDNEEGDVSDMEYEDVTPSRTDELIEPPTPKRTKHLSEPIIKTPSLASASSLTEDSIALKRRDSWQIHYVIPSDRPLS</sequence>
<feature type="compositionally biased region" description="Basic and acidic residues" evidence="1">
    <location>
        <begin position="251"/>
        <end position="267"/>
    </location>
</feature>
<dbReference type="RefSeq" id="XP_007738268.1">
    <property type="nucleotide sequence ID" value="XM_007740078.1"/>
</dbReference>
<keyword evidence="3" id="KW-1185">Reference proteome</keyword>
<feature type="compositionally biased region" description="Low complexity" evidence="1">
    <location>
        <begin position="221"/>
        <end position="237"/>
    </location>
</feature>
<feature type="region of interest" description="Disordered" evidence="1">
    <location>
        <begin position="221"/>
        <end position="273"/>
    </location>
</feature>
<protein>
    <submittedName>
        <fullName evidence="2">Uncharacterized protein</fullName>
    </submittedName>
</protein>
<gene>
    <name evidence="2" type="ORF">A1O3_09987</name>
</gene>
<proteinExistence type="predicted"/>
<reference evidence="2 3" key="1">
    <citation type="submission" date="2013-03" db="EMBL/GenBank/DDBJ databases">
        <title>The Genome Sequence of Capronia epimyces CBS 606.96.</title>
        <authorList>
            <consortium name="The Broad Institute Genomics Platform"/>
            <person name="Cuomo C."/>
            <person name="de Hoog S."/>
            <person name="Gorbushina A."/>
            <person name="Walker B."/>
            <person name="Young S.K."/>
            <person name="Zeng Q."/>
            <person name="Gargeya S."/>
            <person name="Fitzgerald M."/>
            <person name="Haas B."/>
            <person name="Abouelleil A."/>
            <person name="Allen A.W."/>
            <person name="Alvarado L."/>
            <person name="Arachchi H.M."/>
            <person name="Berlin A.M."/>
            <person name="Chapman S.B."/>
            <person name="Gainer-Dewar J."/>
            <person name="Goldberg J."/>
            <person name="Griggs A."/>
            <person name="Gujja S."/>
            <person name="Hansen M."/>
            <person name="Howarth C."/>
            <person name="Imamovic A."/>
            <person name="Ireland A."/>
            <person name="Larimer J."/>
            <person name="McCowan C."/>
            <person name="Murphy C."/>
            <person name="Pearson M."/>
            <person name="Poon T.W."/>
            <person name="Priest M."/>
            <person name="Roberts A."/>
            <person name="Saif S."/>
            <person name="Shea T."/>
            <person name="Sisk P."/>
            <person name="Sykes S."/>
            <person name="Wortman J."/>
            <person name="Nusbaum C."/>
            <person name="Birren B."/>
        </authorList>
    </citation>
    <scope>NUCLEOTIDE SEQUENCE [LARGE SCALE GENOMIC DNA]</scope>
    <source>
        <strain evidence="2 3">CBS 606.96</strain>
    </source>
</reference>
<feature type="region of interest" description="Disordered" evidence="1">
    <location>
        <begin position="336"/>
        <end position="398"/>
    </location>
</feature>
<name>W9XBZ6_9EURO</name>
<dbReference type="OrthoDB" id="506431at2759"/>
<dbReference type="AlphaFoldDB" id="W9XBZ6"/>
<feature type="compositionally biased region" description="Acidic residues" evidence="1">
    <location>
        <begin position="347"/>
        <end position="361"/>
    </location>
</feature>
<dbReference type="HOGENOM" id="CLU_645579_0_0_1"/>
<evidence type="ECO:0000313" key="2">
    <source>
        <dbReference type="EMBL" id="EXJ77758.1"/>
    </source>
</evidence>
<dbReference type="GeneID" id="19174068"/>
<evidence type="ECO:0000313" key="3">
    <source>
        <dbReference type="Proteomes" id="UP000019478"/>
    </source>
</evidence>
<organism evidence="2 3">
    <name type="scientific">Capronia epimyces CBS 606.96</name>
    <dbReference type="NCBI Taxonomy" id="1182542"/>
    <lineage>
        <taxon>Eukaryota</taxon>
        <taxon>Fungi</taxon>
        <taxon>Dikarya</taxon>
        <taxon>Ascomycota</taxon>
        <taxon>Pezizomycotina</taxon>
        <taxon>Eurotiomycetes</taxon>
        <taxon>Chaetothyriomycetidae</taxon>
        <taxon>Chaetothyriales</taxon>
        <taxon>Herpotrichiellaceae</taxon>
        <taxon>Capronia</taxon>
    </lineage>
</organism>
<dbReference type="Proteomes" id="UP000019478">
    <property type="component" value="Unassembled WGS sequence"/>
</dbReference>
<comment type="caution">
    <text evidence="2">The sequence shown here is derived from an EMBL/GenBank/DDBJ whole genome shotgun (WGS) entry which is preliminary data.</text>
</comment>